<keyword evidence="1" id="KW-0812">Transmembrane</keyword>
<name>A0A1S2UPP8_9PSED</name>
<keyword evidence="1" id="KW-1133">Transmembrane helix</keyword>
<dbReference type="EMBL" id="MDDR01000039">
    <property type="protein sequence ID" value="OIN48303.1"/>
    <property type="molecule type" value="Genomic_DNA"/>
</dbReference>
<proteinExistence type="predicted"/>
<gene>
    <name evidence="2" type="ORF">BFL40_24180</name>
    <name evidence="3" type="ORF">SAMN04515675_1377</name>
</gene>
<keyword evidence="1" id="KW-0472">Membrane</keyword>
<feature type="transmembrane region" description="Helical" evidence="1">
    <location>
        <begin position="49"/>
        <end position="66"/>
    </location>
</feature>
<reference evidence="3 5" key="2">
    <citation type="submission" date="2016-10" db="EMBL/GenBank/DDBJ databases">
        <authorList>
            <person name="Varghese N."/>
            <person name="Submissions S."/>
        </authorList>
    </citation>
    <scope>NUCLEOTIDE SEQUENCE [LARGE SCALE GENOMIC DNA]</scope>
    <source>
        <strain evidence="3 5">BS2773</strain>
    </source>
</reference>
<evidence type="ECO:0000313" key="5">
    <source>
        <dbReference type="Proteomes" id="UP000182179"/>
    </source>
</evidence>
<dbReference type="RefSeq" id="WP_071486291.1">
    <property type="nucleotide sequence ID" value="NZ_FNTS01000002.1"/>
</dbReference>
<dbReference type="EMBL" id="FNTS01000002">
    <property type="protein sequence ID" value="SED50937.1"/>
    <property type="molecule type" value="Genomic_DNA"/>
</dbReference>
<reference evidence="2 4" key="1">
    <citation type="submission" date="2016-08" db="EMBL/GenBank/DDBJ databases">
        <title>Draft genome sequence of Pseudomonas costantinii LMG 22119, type strain isolated from cultivated mushroom (Agaricus bisporus) sporophores.</title>
        <authorList>
            <person name="Tambong J.T."/>
        </authorList>
    </citation>
    <scope>NUCLEOTIDE SEQUENCE [LARGE SCALE GENOMIC DNA]</scope>
    <source>
        <strain evidence="2 4">LMG 22119</strain>
    </source>
</reference>
<dbReference type="OrthoDB" id="7029570at2"/>
<sequence>MKPTATQPLVSRSWTIALLIGLAFVALEYGLRFEIEGVSNTTNRSRLDLALFLCGYLFAFCVKPIQKAVLRKLCQRAAHRTHQKAAR</sequence>
<evidence type="ECO:0000256" key="1">
    <source>
        <dbReference type="SAM" id="Phobius"/>
    </source>
</evidence>
<dbReference type="Proteomes" id="UP000182179">
    <property type="component" value="Unassembled WGS sequence"/>
</dbReference>
<organism evidence="2 4">
    <name type="scientific">Pseudomonas costantinii</name>
    <dbReference type="NCBI Taxonomy" id="168469"/>
    <lineage>
        <taxon>Bacteria</taxon>
        <taxon>Pseudomonadati</taxon>
        <taxon>Pseudomonadota</taxon>
        <taxon>Gammaproteobacteria</taxon>
        <taxon>Pseudomonadales</taxon>
        <taxon>Pseudomonadaceae</taxon>
        <taxon>Pseudomonas</taxon>
    </lineage>
</organism>
<evidence type="ECO:0000313" key="3">
    <source>
        <dbReference type="EMBL" id="SED50937.1"/>
    </source>
</evidence>
<comment type="caution">
    <text evidence="2">The sequence shown here is derived from an EMBL/GenBank/DDBJ whole genome shotgun (WGS) entry which is preliminary data.</text>
</comment>
<protein>
    <submittedName>
        <fullName evidence="2">Uncharacterized protein</fullName>
    </submittedName>
</protein>
<keyword evidence="5" id="KW-1185">Reference proteome</keyword>
<evidence type="ECO:0000313" key="2">
    <source>
        <dbReference type="EMBL" id="OIN48303.1"/>
    </source>
</evidence>
<accession>A0A1S2UPP8</accession>
<feature type="transmembrane region" description="Helical" evidence="1">
    <location>
        <begin position="12"/>
        <end position="29"/>
    </location>
</feature>
<dbReference type="Proteomes" id="UP000181661">
    <property type="component" value="Unassembled WGS sequence"/>
</dbReference>
<evidence type="ECO:0000313" key="4">
    <source>
        <dbReference type="Proteomes" id="UP000181661"/>
    </source>
</evidence>
<dbReference type="AlphaFoldDB" id="A0A1S2UPP8"/>